<dbReference type="PROSITE" id="PS00107">
    <property type="entry name" value="PROTEIN_KINASE_ATP"/>
    <property type="match status" value="1"/>
</dbReference>
<dbReference type="GO" id="GO:0004674">
    <property type="term" value="F:protein serine/threonine kinase activity"/>
    <property type="evidence" value="ECO:0007669"/>
    <property type="project" value="InterPro"/>
</dbReference>
<dbReference type="GO" id="GO:0000045">
    <property type="term" value="P:autophagosome assembly"/>
    <property type="evidence" value="ECO:0007669"/>
    <property type="project" value="TreeGrafter"/>
</dbReference>
<dbReference type="GO" id="GO:0005829">
    <property type="term" value="C:cytosol"/>
    <property type="evidence" value="ECO:0007669"/>
    <property type="project" value="TreeGrafter"/>
</dbReference>
<dbReference type="EMBL" id="SNRW01028236">
    <property type="protein sequence ID" value="KAA6359537.1"/>
    <property type="molecule type" value="Genomic_DNA"/>
</dbReference>
<dbReference type="GO" id="GO:0000407">
    <property type="term" value="C:phagophore assembly site"/>
    <property type="evidence" value="ECO:0007669"/>
    <property type="project" value="TreeGrafter"/>
</dbReference>
<protein>
    <recommendedName>
        <fullName evidence="6">Protein kinase domain-containing protein</fullName>
    </recommendedName>
</protein>
<dbReference type="GO" id="GO:0005524">
    <property type="term" value="F:ATP binding"/>
    <property type="evidence" value="ECO:0007669"/>
    <property type="project" value="UniProtKB-UniRule"/>
</dbReference>
<dbReference type="PANTHER" id="PTHR24348">
    <property type="entry name" value="SERINE/THREONINE-PROTEIN KINASE UNC-51-RELATED"/>
    <property type="match status" value="1"/>
</dbReference>
<dbReference type="GO" id="GO:0005776">
    <property type="term" value="C:autophagosome"/>
    <property type="evidence" value="ECO:0007669"/>
    <property type="project" value="TreeGrafter"/>
</dbReference>
<evidence type="ECO:0000256" key="1">
    <source>
        <dbReference type="ARBA" id="ARBA00022679"/>
    </source>
</evidence>
<dbReference type="InterPro" id="IPR045269">
    <property type="entry name" value="Atg1-like"/>
</dbReference>
<dbReference type="InterPro" id="IPR000719">
    <property type="entry name" value="Prot_kinase_dom"/>
</dbReference>
<accession>A0A5J4TMS8</accession>
<feature type="domain" description="Protein kinase" evidence="6">
    <location>
        <begin position="1"/>
        <end position="100"/>
    </location>
</feature>
<dbReference type="SUPFAM" id="SSF56112">
    <property type="entry name" value="Protein kinase-like (PK-like)"/>
    <property type="match status" value="1"/>
</dbReference>
<keyword evidence="1" id="KW-0808">Transferase</keyword>
<evidence type="ECO:0000256" key="2">
    <source>
        <dbReference type="ARBA" id="ARBA00022741"/>
    </source>
</evidence>
<evidence type="ECO:0000313" key="7">
    <source>
        <dbReference type="EMBL" id="KAA6359537.1"/>
    </source>
</evidence>
<dbReference type="PROSITE" id="PS50011">
    <property type="entry name" value="PROTEIN_KINASE_DOM"/>
    <property type="match status" value="1"/>
</dbReference>
<dbReference type="AlphaFoldDB" id="A0A5J4TMS8"/>
<gene>
    <name evidence="7" type="ORF">EZS28_044936</name>
</gene>
<comment type="caution">
    <text evidence="7">The sequence shown here is derived from an EMBL/GenBank/DDBJ whole genome shotgun (WGS) entry which is preliminary data.</text>
</comment>
<feature type="non-terminal residue" evidence="7">
    <location>
        <position position="100"/>
    </location>
</feature>
<dbReference type="GO" id="GO:0010506">
    <property type="term" value="P:regulation of autophagy"/>
    <property type="evidence" value="ECO:0007669"/>
    <property type="project" value="InterPro"/>
</dbReference>
<evidence type="ECO:0000313" key="8">
    <source>
        <dbReference type="Proteomes" id="UP000324800"/>
    </source>
</evidence>
<dbReference type="Gene3D" id="1.10.510.10">
    <property type="entry name" value="Transferase(Phosphotransferase) domain 1"/>
    <property type="match status" value="1"/>
</dbReference>
<evidence type="ECO:0000256" key="5">
    <source>
        <dbReference type="PROSITE-ProRule" id="PRU10141"/>
    </source>
</evidence>
<evidence type="ECO:0000259" key="6">
    <source>
        <dbReference type="PROSITE" id="PS50011"/>
    </source>
</evidence>
<name>A0A5J4TMS8_9EUKA</name>
<organism evidence="7 8">
    <name type="scientific">Streblomastix strix</name>
    <dbReference type="NCBI Taxonomy" id="222440"/>
    <lineage>
        <taxon>Eukaryota</taxon>
        <taxon>Metamonada</taxon>
        <taxon>Preaxostyla</taxon>
        <taxon>Oxymonadida</taxon>
        <taxon>Streblomastigidae</taxon>
        <taxon>Streblomastix</taxon>
    </lineage>
</organism>
<keyword evidence="4 5" id="KW-0067">ATP-binding</keyword>
<sequence length="100" mass="11582">MERLGVGGFGEVWKARVKSSGQLVALKELKYYSEKEKQIVNQEVTIMLDICKILHKAFPSSFLHVVEPLGFFVEDEEFKAYLVLEYCSNGDLRQYINQMM</sequence>
<dbReference type="InterPro" id="IPR011009">
    <property type="entry name" value="Kinase-like_dom_sf"/>
</dbReference>
<proteinExistence type="predicted"/>
<dbReference type="Proteomes" id="UP000324800">
    <property type="component" value="Unassembled WGS sequence"/>
</dbReference>
<dbReference type="GO" id="GO:0016020">
    <property type="term" value="C:membrane"/>
    <property type="evidence" value="ECO:0007669"/>
    <property type="project" value="TreeGrafter"/>
</dbReference>
<evidence type="ECO:0000256" key="3">
    <source>
        <dbReference type="ARBA" id="ARBA00022777"/>
    </source>
</evidence>
<dbReference type="InterPro" id="IPR017441">
    <property type="entry name" value="Protein_kinase_ATP_BS"/>
</dbReference>
<evidence type="ECO:0000256" key="4">
    <source>
        <dbReference type="ARBA" id="ARBA00022840"/>
    </source>
</evidence>
<keyword evidence="2 5" id="KW-0547">Nucleotide-binding</keyword>
<keyword evidence="3" id="KW-0418">Kinase</keyword>
<dbReference type="PANTHER" id="PTHR24348:SF22">
    <property type="entry name" value="NON-SPECIFIC SERINE_THREONINE PROTEIN KINASE"/>
    <property type="match status" value="1"/>
</dbReference>
<reference evidence="7 8" key="1">
    <citation type="submission" date="2019-03" db="EMBL/GenBank/DDBJ databases">
        <title>Single cell metagenomics reveals metabolic interactions within the superorganism composed of flagellate Streblomastix strix and complex community of Bacteroidetes bacteria on its surface.</title>
        <authorList>
            <person name="Treitli S.C."/>
            <person name="Kolisko M."/>
            <person name="Husnik F."/>
            <person name="Keeling P."/>
            <person name="Hampl V."/>
        </authorList>
    </citation>
    <scope>NUCLEOTIDE SEQUENCE [LARGE SCALE GENOMIC DNA]</scope>
    <source>
        <strain evidence="7">ST1C</strain>
    </source>
</reference>
<feature type="binding site" evidence="5">
    <location>
        <position position="27"/>
    </location>
    <ligand>
        <name>ATP</name>
        <dbReference type="ChEBI" id="CHEBI:30616"/>
    </ligand>
</feature>
<dbReference type="Pfam" id="PF00069">
    <property type="entry name" value="Pkinase"/>
    <property type="match status" value="1"/>
</dbReference>